<organism evidence="1 2">
    <name type="scientific">Parelaphostrongylus tenuis</name>
    <name type="common">Meningeal worm</name>
    <dbReference type="NCBI Taxonomy" id="148309"/>
    <lineage>
        <taxon>Eukaryota</taxon>
        <taxon>Metazoa</taxon>
        <taxon>Ecdysozoa</taxon>
        <taxon>Nematoda</taxon>
        <taxon>Chromadorea</taxon>
        <taxon>Rhabditida</taxon>
        <taxon>Rhabditina</taxon>
        <taxon>Rhabditomorpha</taxon>
        <taxon>Strongyloidea</taxon>
        <taxon>Metastrongylidae</taxon>
        <taxon>Parelaphostrongylus</taxon>
    </lineage>
</organism>
<comment type="caution">
    <text evidence="1">The sequence shown here is derived from an EMBL/GenBank/DDBJ whole genome shotgun (WGS) entry which is preliminary data.</text>
</comment>
<evidence type="ECO:0000313" key="1">
    <source>
        <dbReference type="EMBL" id="KAJ1369561.1"/>
    </source>
</evidence>
<evidence type="ECO:0000313" key="2">
    <source>
        <dbReference type="Proteomes" id="UP001196413"/>
    </source>
</evidence>
<proteinExistence type="predicted"/>
<sequence>MCASVMSTLTNSSQYAGADRARISPNYNCGSCDEKIIVDDNESSKISFKHRSGKPDEYICMSVNGDLSVFALEVE</sequence>
<accession>A0AAD5WGX0</accession>
<protein>
    <submittedName>
        <fullName evidence="1">Uncharacterized protein</fullName>
    </submittedName>
</protein>
<gene>
    <name evidence="1" type="ORF">KIN20_031047</name>
</gene>
<keyword evidence="2" id="KW-1185">Reference proteome</keyword>
<dbReference type="Proteomes" id="UP001196413">
    <property type="component" value="Unassembled WGS sequence"/>
</dbReference>
<dbReference type="EMBL" id="JAHQIW010006599">
    <property type="protein sequence ID" value="KAJ1369561.1"/>
    <property type="molecule type" value="Genomic_DNA"/>
</dbReference>
<reference evidence="1" key="1">
    <citation type="submission" date="2021-06" db="EMBL/GenBank/DDBJ databases">
        <title>Parelaphostrongylus tenuis whole genome reference sequence.</title>
        <authorList>
            <person name="Garwood T.J."/>
            <person name="Larsen P.A."/>
            <person name="Fountain-Jones N.M."/>
            <person name="Garbe J.R."/>
            <person name="Macchietto M.G."/>
            <person name="Kania S.A."/>
            <person name="Gerhold R.W."/>
            <person name="Richards J.E."/>
            <person name="Wolf T.M."/>
        </authorList>
    </citation>
    <scope>NUCLEOTIDE SEQUENCE</scope>
    <source>
        <strain evidence="1">MNPRO001-30</strain>
        <tissue evidence="1">Meninges</tissue>
    </source>
</reference>
<name>A0AAD5WGX0_PARTN</name>
<dbReference type="AlphaFoldDB" id="A0AAD5WGX0"/>